<dbReference type="AlphaFoldDB" id="A0A9N8H2Y3"/>
<feature type="transmembrane region" description="Helical" evidence="1">
    <location>
        <begin position="155"/>
        <end position="183"/>
    </location>
</feature>
<dbReference type="OrthoDB" id="496991at2759"/>
<proteinExistence type="predicted"/>
<feature type="transmembrane region" description="Helical" evidence="1">
    <location>
        <begin position="204"/>
        <end position="234"/>
    </location>
</feature>
<evidence type="ECO:0000256" key="1">
    <source>
        <dbReference type="SAM" id="Phobius"/>
    </source>
</evidence>
<evidence type="ECO:0000313" key="2">
    <source>
        <dbReference type="EMBL" id="CAB9498836.1"/>
    </source>
</evidence>
<dbReference type="EMBL" id="CAICTM010000046">
    <property type="protein sequence ID" value="CAB9498836.1"/>
    <property type="molecule type" value="Genomic_DNA"/>
</dbReference>
<gene>
    <name evidence="2" type="ORF">SEMRO_46_G027580.1</name>
</gene>
<name>A0A9N8H2Y3_9STRA</name>
<sequence length="235" mass="25086">MKFSTYLSYFVPLLVAKIVSGTTFASALTMTQIRGGAQTTTRGVPPMGFGRRAISTQHRAAFIPIADGEPIPAAPDAPEQQKKRWWGKVRDSMTVRDGSGLTLKEKMAKQGFAALVNMIFVNNLTSISFLSFAWYGFSVQTGLSPLCPGQWKPFLAVFSGFMAMDVMLKPVKIATAIAAVPLADRAIGWLKRKCGGSKSLTMGLVLAWITVSAFGMLGGGVTLASTLSGVPIFAP</sequence>
<accession>A0A9N8H2Y3</accession>
<evidence type="ECO:0000313" key="3">
    <source>
        <dbReference type="Proteomes" id="UP001153069"/>
    </source>
</evidence>
<keyword evidence="3" id="KW-1185">Reference proteome</keyword>
<keyword evidence="1" id="KW-0812">Transmembrane</keyword>
<comment type="caution">
    <text evidence="2">The sequence shown here is derived from an EMBL/GenBank/DDBJ whole genome shotgun (WGS) entry which is preliminary data.</text>
</comment>
<protein>
    <submittedName>
        <fullName evidence="2">Uncharacterized protein</fullName>
    </submittedName>
</protein>
<keyword evidence="1" id="KW-1133">Transmembrane helix</keyword>
<organism evidence="2 3">
    <name type="scientific">Seminavis robusta</name>
    <dbReference type="NCBI Taxonomy" id="568900"/>
    <lineage>
        <taxon>Eukaryota</taxon>
        <taxon>Sar</taxon>
        <taxon>Stramenopiles</taxon>
        <taxon>Ochrophyta</taxon>
        <taxon>Bacillariophyta</taxon>
        <taxon>Bacillariophyceae</taxon>
        <taxon>Bacillariophycidae</taxon>
        <taxon>Naviculales</taxon>
        <taxon>Naviculaceae</taxon>
        <taxon>Seminavis</taxon>
    </lineage>
</organism>
<feature type="transmembrane region" description="Helical" evidence="1">
    <location>
        <begin position="112"/>
        <end position="135"/>
    </location>
</feature>
<dbReference type="Proteomes" id="UP001153069">
    <property type="component" value="Unassembled WGS sequence"/>
</dbReference>
<feature type="transmembrane region" description="Helical" evidence="1">
    <location>
        <begin position="6"/>
        <end position="28"/>
    </location>
</feature>
<reference evidence="2" key="1">
    <citation type="submission" date="2020-06" db="EMBL/GenBank/DDBJ databases">
        <authorList>
            <consortium name="Plant Systems Biology data submission"/>
        </authorList>
    </citation>
    <scope>NUCLEOTIDE SEQUENCE</scope>
    <source>
        <strain evidence="2">D6</strain>
    </source>
</reference>
<keyword evidence="1" id="KW-0472">Membrane</keyword>